<accession>A0A6A6WYC4</accession>
<proteinExistence type="predicted"/>
<gene>
    <name evidence="1" type="ORF">K505DRAFT_98891</name>
</gene>
<evidence type="ECO:0000313" key="1">
    <source>
        <dbReference type="EMBL" id="KAF2789082.1"/>
    </source>
</evidence>
<protein>
    <submittedName>
        <fullName evidence="1">Uncharacterized protein</fullName>
    </submittedName>
</protein>
<reference evidence="1" key="1">
    <citation type="journal article" date="2020" name="Stud. Mycol.">
        <title>101 Dothideomycetes genomes: a test case for predicting lifestyles and emergence of pathogens.</title>
        <authorList>
            <person name="Haridas S."/>
            <person name="Albert R."/>
            <person name="Binder M."/>
            <person name="Bloem J."/>
            <person name="Labutti K."/>
            <person name="Salamov A."/>
            <person name="Andreopoulos B."/>
            <person name="Baker S."/>
            <person name="Barry K."/>
            <person name="Bills G."/>
            <person name="Bluhm B."/>
            <person name="Cannon C."/>
            <person name="Castanera R."/>
            <person name="Culley D."/>
            <person name="Daum C."/>
            <person name="Ezra D."/>
            <person name="Gonzalez J."/>
            <person name="Henrissat B."/>
            <person name="Kuo A."/>
            <person name="Liang C."/>
            <person name="Lipzen A."/>
            <person name="Lutzoni F."/>
            <person name="Magnuson J."/>
            <person name="Mondo S."/>
            <person name="Nolan M."/>
            <person name="Ohm R."/>
            <person name="Pangilinan J."/>
            <person name="Park H.-J."/>
            <person name="Ramirez L."/>
            <person name="Alfaro M."/>
            <person name="Sun H."/>
            <person name="Tritt A."/>
            <person name="Yoshinaga Y."/>
            <person name="Zwiers L.-H."/>
            <person name="Turgeon B."/>
            <person name="Goodwin S."/>
            <person name="Spatafora J."/>
            <person name="Crous P."/>
            <person name="Grigoriev I."/>
        </authorList>
    </citation>
    <scope>NUCLEOTIDE SEQUENCE</scope>
    <source>
        <strain evidence="1">CBS 109.77</strain>
    </source>
</reference>
<dbReference type="AlphaFoldDB" id="A0A6A6WYC4"/>
<dbReference type="Proteomes" id="UP000799757">
    <property type="component" value="Unassembled WGS sequence"/>
</dbReference>
<dbReference type="EMBL" id="MU002164">
    <property type="protein sequence ID" value="KAF2789082.1"/>
    <property type="molecule type" value="Genomic_DNA"/>
</dbReference>
<sequence length="159" mass="18053">MHGPPGRIVASIDRGALNSTSLRSLRCRDTSPLQFVTFDCISVFFSPFYHGCFSSPCLPPSARETQSDYMIALTRRRDLDGSQPVRHPDRKMGLPTRGQIHHRSATQLRCVYQARSCPSGHAKLDVRNCDWRIRPRRRELQELGSHNGLGNRTTDLDHI</sequence>
<name>A0A6A6WYC4_9PLEO</name>
<organism evidence="1 2">
    <name type="scientific">Melanomma pulvis-pyrius CBS 109.77</name>
    <dbReference type="NCBI Taxonomy" id="1314802"/>
    <lineage>
        <taxon>Eukaryota</taxon>
        <taxon>Fungi</taxon>
        <taxon>Dikarya</taxon>
        <taxon>Ascomycota</taxon>
        <taxon>Pezizomycotina</taxon>
        <taxon>Dothideomycetes</taxon>
        <taxon>Pleosporomycetidae</taxon>
        <taxon>Pleosporales</taxon>
        <taxon>Melanommataceae</taxon>
        <taxon>Melanomma</taxon>
    </lineage>
</organism>
<evidence type="ECO:0000313" key="2">
    <source>
        <dbReference type="Proteomes" id="UP000799757"/>
    </source>
</evidence>
<keyword evidence="2" id="KW-1185">Reference proteome</keyword>